<gene>
    <name evidence="1" type="ORF">MELLADRAFT_113768</name>
</gene>
<dbReference type="InParanoid" id="F4SB03"/>
<keyword evidence="2" id="KW-1185">Reference proteome</keyword>
<sequence>MDLSDLFWSGGSTLSHLGEPWASDLPTREGIQFFLNLCSLQEELCRLACKAQQLTQWALEYQANIDSVNTQNVGGLDERHTITVCLHAGLQKEVCQLWFHWNADLVNAFRSTAIYLPSRDQLAHDQELVTQWKGLMEGLFGHWEPILTRVAVGEEEDYGIAAADEAEAEENCLMTSENFDMIEDDYCNT</sequence>
<evidence type="ECO:0000313" key="1">
    <source>
        <dbReference type="EMBL" id="EGF98175.1"/>
    </source>
</evidence>
<dbReference type="Proteomes" id="UP000001072">
    <property type="component" value="Unassembled WGS sequence"/>
</dbReference>
<dbReference type="VEuPathDB" id="FungiDB:MELLADRAFT_113768"/>
<dbReference type="KEGG" id="mlr:MELLADRAFT_113768"/>
<dbReference type="AlphaFoldDB" id="F4SB03"/>
<protein>
    <submittedName>
        <fullName evidence="1">Uncharacterized protein</fullName>
    </submittedName>
</protein>
<name>F4SB03_MELLP</name>
<proteinExistence type="predicted"/>
<dbReference type="GeneID" id="18925091"/>
<accession>F4SB03</accession>
<reference evidence="2" key="1">
    <citation type="journal article" date="2011" name="Proc. Natl. Acad. Sci. U.S.A.">
        <title>Obligate biotrophy features unraveled by the genomic analysis of rust fungi.</title>
        <authorList>
            <person name="Duplessis S."/>
            <person name="Cuomo C.A."/>
            <person name="Lin Y.-C."/>
            <person name="Aerts A."/>
            <person name="Tisserant E."/>
            <person name="Veneault-Fourrey C."/>
            <person name="Joly D.L."/>
            <person name="Hacquard S."/>
            <person name="Amselem J."/>
            <person name="Cantarel B.L."/>
            <person name="Chiu R."/>
            <person name="Coutinho P.M."/>
            <person name="Feau N."/>
            <person name="Field M."/>
            <person name="Frey P."/>
            <person name="Gelhaye E."/>
            <person name="Goldberg J."/>
            <person name="Grabherr M.G."/>
            <person name="Kodira C.D."/>
            <person name="Kohler A."/>
            <person name="Kuees U."/>
            <person name="Lindquist E.A."/>
            <person name="Lucas S.M."/>
            <person name="Mago R."/>
            <person name="Mauceli E."/>
            <person name="Morin E."/>
            <person name="Murat C."/>
            <person name="Pangilinan J.L."/>
            <person name="Park R."/>
            <person name="Pearson M."/>
            <person name="Quesneville H."/>
            <person name="Rouhier N."/>
            <person name="Sakthikumar S."/>
            <person name="Salamov A.A."/>
            <person name="Schmutz J."/>
            <person name="Selles B."/>
            <person name="Shapiro H."/>
            <person name="Tanguay P."/>
            <person name="Tuskan G.A."/>
            <person name="Henrissat B."/>
            <person name="Van de Peer Y."/>
            <person name="Rouze P."/>
            <person name="Ellis J.G."/>
            <person name="Dodds P.N."/>
            <person name="Schein J.E."/>
            <person name="Zhong S."/>
            <person name="Hamelin R.C."/>
            <person name="Grigoriev I.V."/>
            <person name="Szabo L.J."/>
            <person name="Martin F."/>
        </authorList>
    </citation>
    <scope>NUCLEOTIDE SEQUENCE [LARGE SCALE GENOMIC DNA]</scope>
    <source>
        <strain evidence="2">98AG31 / pathotype 3-4-7</strain>
    </source>
</reference>
<dbReference type="EMBL" id="GL883183">
    <property type="protein sequence ID" value="EGF98175.1"/>
    <property type="molecule type" value="Genomic_DNA"/>
</dbReference>
<dbReference type="HOGENOM" id="CLU_1434734_0_0_1"/>
<organism evidence="2">
    <name type="scientific">Melampsora larici-populina (strain 98AG31 / pathotype 3-4-7)</name>
    <name type="common">Poplar leaf rust fungus</name>
    <dbReference type="NCBI Taxonomy" id="747676"/>
    <lineage>
        <taxon>Eukaryota</taxon>
        <taxon>Fungi</taxon>
        <taxon>Dikarya</taxon>
        <taxon>Basidiomycota</taxon>
        <taxon>Pucciniomycotina</taxon>
        <taxon>Pucciniomycetes</taxon>
        <taxon>Pucciniales</taxon>
        <taxon>Melampsoraceae</taxon>
        <taxon>Melampsora</taxon>
    </lineage>
</organism>
<dbReference type="RefSeq" id="XP_007418581.1">
    <property type="nucleotide sequence ID" value="XM_007418519.1"/>
</dbReference>
<evidence type="ECO:0000313" key="2">
    <source>
        <dbReference type="Proteomes" id="UP000001072"/>
    </source>
</evidence>